<gene>
    <name evidence="2" type="primary">LOC115741150</name>
</gene>
<sequence length="160" mass="17894">MKMKIKDDKFVRETEAAVTDGNGTETGHIVAMNIGVGSGQPRQVGIIYLILVCTIIKHLNSCLGQLNIKLQSTYGPSHVSSFSFFWDRFFTIHEVLILSNCVSLYDGSYDSLPLFPTTLVPVANMIASLSRYLEHQLARKLNVSTPNYTEFKFPQIKAHP</sequence>
<dbReference type="RefSeq" id="XP_048139924.1">
    <property type="nucleotide sequence ID" value="XM_048283967.1"/>
</dbReference>
<keyword evidence="1" id="KW-1185">Reference proteome</keyword>
<dbReference type="GeneID" id="115741150"/>
<dbReference type="KEGG" id="rarg:115741150"/>
<dbReference type="AlphaFoldDB" id="A0A8B8P7Z3"/>
<protein>
    <submittedName>
        <fullName evidence="2">Uncharacterized protein LOC115741150</fullName>
    </submittedName>
</protein>
<proteinExistence type="predicted"/>
<organism evidence="1 2">
    <name type="scientific">Rhodamnia argentea</name>
    <dbReference type="NCBI Taxonomy" id="178133"/>
    <lineage>
        <taxon>Eukaryota</taxon>
        <taxon>Viridiplantae</taxon>
        <taxon>Streptophyta</taxon>
        <taxon>Embryophyta</taxon>
        <taxon>Tracheophyta</taxon>
        <taxon>Spermatophyta</taxon>
        <taxon>Magnoliopsida</taxon>
        <taxon>eudicotyledons</taxon>
        <taxon>Gunneridae</taxon>
        <taxon>Pentapetalae</taxon>
        <taxon>rosids</taxon>
        <taxon>malvids</taxon>
        <taxon>Myrtales</taxon>
        <taxon>Myrtaceae</taxon>
        <taxon>Myrtoideae</taxon>
        <taxon>Myrteae</taxon>
        <taxon>Australasian group</taxon>
        <taxon>Rhodamnia</taxon>
    </lineage>
</organism>
<reference evidence="2" key="1">
    <citation type="submission" date="2025-08" db="UniProtKB">
        <authorList>
            <consortium name="RefSeq"/>
        </authorList>
    </citation>
    <scope>IDENTIFICATION</scope>
    <source>
        <tissue evidence="2">Leaf</tissue>
    </source>
</reference>
<accession>A0A8B8P7Z3</accession>
<evidence type="ECO:0000313" key="2">
    <source>
        <dbReference type="RefSeq" id="XP_048139924.1"/>
    </source>
</evidence>
<evidence type="ECO:0000313" key="1">
    <source>
        <dbReference type="Proteomes" id="UP000827889"/>
    </source>
</evidence>
<name>A0A8B8P7Z3_9MYRT</name>
<dbReference type="Proteomes" id="UP000827889">
    <property type="component" value="Chromosome 8"/>
</dbReference>